<sequence>MIATEETTAAWSPPSLPVIASRRRHWLLLLVAQWRAQHIATGEVKDNANFQLSWGRNAVESKMKGRGLDAEMGLNGGDFGVEITAKKGGFGR</sequence>
<dbReference type="EMBL" id="BQNB010019674">
    <property type="protein sequence ID" value="GJT87847.1"/>
    <property type="molecule type" value="Genomic_DNA"/>
</dbReference>
<organism evidence="1 2">
    <name type="scientific">Tanacetum coccineum</name>
    <dbReference type="NCBI Taxonomy" id="301880"/>
    <lineage>
        <taxon>Eukaryota</taxon>
        <taxon>Viridiplantae</taxon>
        <taxon>Streptophyta</taxon>
        <taxon>Embryophyta</taxon>
        <taxon>Tracheophyta</taxon>
        <taxon>Spermatophyta</taxon>
        <taxon>Magnoliopsida</taxon>
        <taxon>eudicotyledons</taxon>
        <taxon>Gunneridae</taxon>
        <taxon>Pentapetalae</taxon>
        <taxon>asterids</taxon>
        <taxon>campanulids</taxon>
        <taxon>Asterales</taxon>
        <taxon>Asteraceae</taxon>
        <taxon>Asteroideae</taxon>
        <taxon>Anthemideae</taxon>
        <taxon>Anthemidinae</taxon>
        <taxon>Tanacetum</taxon>
    </lineage>
</organism>
<proteinExistence type="predicted"/>
<evidence type="ECO:0000313" key="1">
    <source>
        <dbReference type="EMBL" id="GJT87847.1"/>
    </source>
</evidence>
<dbReference type="Proteomes" id="UP001151760">
    <property type="component" value="Unassembled WGS sequence"/>
</dbReference>
<reference evidence="1" key="1">
    <citation type="journal article" date="2022" name="Int. J. Mol. Sci.">
        <title>Draft Genome of Tanacetum Coccineum: Genomic Comparison of Closely Related Tanacetum-Family Plants.</title>
        <authorList>
            <person name="Yamashiro T."/>
            <person name="Shiraishi A."/>
            <person name="Nakayama K."/>
            <person name="Satake H."/>
        </authorList>
    </citation>
    <scope>NUCLEOTIDE SEQUENCE</scope>
</reference>
<gene>
    <name evidence="1" type="ORF">Tco_1069564</name>
</gene>
<name>A0ABQ5HKT4_9ASTR</name>
<protein>
    <submittedName>
        <fullName evidence="1">Uncharacterized protein</fullName>
    </submittedName>
</protein>
<accession>A0ABQ5HKT4</accession>
<reference evidence="1" key="2">
    <citation type="submission" date="2022-01" db="EMBL/GenBank/DDBJ databases">
        <authorList>
            <person name="Yamashiro T."/>
            <person name="Shiraishi A."/>
            <person name="Satake H."/>
            <person name="Nakayama K."/>
        </authorList>
    </citation>
    <scope>NUCLEOTIDE SEQUENCE</scope>
</reference>
<comment type="caution">
    <text evidence="1">The sequence shown here is derived from an EMBL/GenBank/DDBJ whole genome shotgun (WGS) entry which is preliminary data.</text>
</comment>
<keyword evidence="2" id="KW-1185">Reference proteome</keyword>
<evidence type="ECO:0000313" key="2">
    <source>
        <dbReference type="Proteomes" id="UP001151760"/>
    </source>
</evidence>